<dbReference type="AlphaFoldDB" id="U7V7G2"/>
<comment type="caution">
    <text evidence="1">The sequence shown here is derived from an EMBL/GenBank/DDBJ whole genome shotgun (WGS) entry which is preliminary data.</text>
</comment>
<evidence type="ECO:0000313" key="2">
    <source>
        <dbReference type="Proteomes" id="UP000017174"/>
    </source>
</evidence>
<reference evidence="1 2" key="1">
    <citation type="submission" date="2013-08" db="EMBL/GenBank/DDBJ databases">
        <authorList>
            <person name="Weinstock G."/>
            <person name="Sodergren E."/>
            <person name="Wylie T."/>
            <person name="Fulton L."/>
            <person name="Fulton R."/>
            <person name="Fronick C."/>
            <person name="O'Laughlin M."/>
            <person name="Godfrey J."/>
            <person name="Miner T."/>
            <person name="Herter B."/>
            <person name="Appelbaum E."/>
            <person name="Cordes M."/>
            <person name="Lek S."/>
            <person name="Wollam A."/>
            <person name="Pepin K.H."/>
            <person name="Palsikar V.B."/>
            <person name="Mitreva M."/>
            <person name="Wilson R.K."/>
        </authorList>
    </citation>
    <scope>NUCLEOTIDE SEQUENCE [LARGE SCALE GENOMIC DNA]</scope>
    <source>
        <strain evidence="1 2">F0184</strain>
    </source>
</reference>
<dbReference type="EMBL" id="AXZG01000010">
    <property type="protein sequence ID" value="ERT67500.1"/>
    <property type="molecule type" value="Genomic_DNA"/>
</dbReference>
<organism evidence="1 2">
    <name type="scientific">Rothia aeria F0184</name>
    <dbReference type="NCBI Taxonomy" id="888019"/>
    <lineage>
        <taxon>Bacteria</taxon>
        <taxon>Bacillati</taxon>
        <taxon>Actinomycetota</taxon>
        <taxon>Actinomycetes</taxon>
        <taxon>Micrococcales</taxon>
        <taxon>Micrococcaceae</taxon>
        <taxon>Rothia</taxon>
    </lineage>
</organism>
<accession>U7V7G2</accession>
<dbReference type="Proteomes" id="UP000017174">
    <property type="component" value="Unassembled WGS sequence"/>
</dbReference>
<dbReference type="HOGENOM" id="CLU_3172773_0_0_11"/>
<protein>
    <submittedName>
        <fullName evidence="1">Uncharacterized protein</fullName>
    </submittedName>
</protein>
<evidence type="ECO:0000313" key="1">
    <source>
        <dbReference type="EMBL" id="ERT67500.1"/>
    </source>
</evidence>
<gene>
    <name evidence="1" type="ORF">HMPREF0742_00405</name>
</gene>
<sequence>MYTPMFAYPLPFYSRGGIKAQRVYCKALYKNISAGRIVSVKDLETSF</sequence>
<name>U7V7G2_9MICC</name>
<proteinExistence type="predicted"/>